<feature type="transmembrane region" description="Helical" evidence="1">
    <location>
        <begin position="6"/>
        <end position="23"/>
    </location>
</feature>
<dbReference type="EMBL" id="BAAACF010000001">
    <property type="protein sequence ID" value="GAA0716509.1"/>
    <property type="molecule type" value="Genomic_DNA"/>
</dbReference>
<dbReference type="InterPro" id="IPR024529">
    <property type="entry name" value="ECF_trnsprt_substrate-spec"/>
</dbReference>
<accession>A0ABN1IL89</accession>
<evidence type="ECO:0000256" key="1">
    <source>
        <dbReference type="SAM" id="Phobius"/>
    </source>
</evidence>
<keyword evidence="1" id="KW-0472">Membrane</keyword>
<feature type="transmembrane region" description="Helical" evidence="1">
    <location>
        <begin position="135"/>
        <end position="159"/>
    </location>
</feature>
<feature type="transmembrane region" description="Helical" evidence="1">
    <location>
        <begin position="32"/>
        <end position="52"/>
    </location>
</feature>
<proteinExistence type="predicted"/>
<feature type="transmembrane region" description="Helical" evidence="1">
    <location>
        <begin position="72"/>
        <end position="94"/>
    </location>
</feature>
<comment type="caution">
    <text evidence="2">The sequence shown here is derived from an EMBL/GenBank/DDBJ whole genome shotgun (WGS) entry which is preliminary data.</text>
</comment>
<organism evidence="2 3">
    <name type="scientific">Clostridium malenominatum</name>
    <dbReference type="NCBI Taxonomy" id="1539"/>
    <lineage>
        <taxon>Bacteria</taxon>
        <taxon>Bacillati</taxon>
        <taxon>Bacillota</taxon>
        <taxon>Clostridia</taxon>
        <taxon>Eubacteriales</taxon>
        <taxon>Clostridiaceae</taxon>
        <taxon>Clostridium</taxon>
    </lineage>
</organism>
<reference evidence="2 3" key="1">
    <citation type="journal article" date="2019" name="Int. J. Syst. Evol. Microbiol.">
        <title>The Global Catalogue of Microorganisms (GCM) 10K type strain sequencing project: providing services to taxonomists for standard genome sequencing and annotation.</title>
        <authorList>
            <consortium name="The Broad Institute Genomics Platform"/>
            <consortium name="The Broad Institute Genome Sequencing Center for Infectious Disease"/>
            <person name="Wu L."/>
            <person name="Ma J."/>
        </authorList>
    </citation>
    <scope>NUCLEOTIDE SEQUENCE [LARGE SCALE GENOMIC DNA]</scope>
    <source>
        <strain evidence="2 3">JCM 1405</strain>
    </source>
</reference>
<dbReference type="Gene3D" id="1.10.1760.20">
    <property type="match status" value="1"/>
</dbReference>
<keyword evidence="1" id="KW-1133">Transmembrane helix</keyword>
<keyword evidence="3" id="KW-1185">Reference proteome</keyword>
<evidence type="ECO:0000313" key="2">
    <source>
        <dbReference type="EMBL" id="GAA0716509.1"/>
    </source>
</evidence>
<gene>
    <name evidence="2" type="ORF">GCM10008905_01060</name>
</gene>
<dbReference type="RefSeq" id="WP_343765312.1">
    <property type="nucleotide sequence ID" value="NZ_BAAACF010000001.1"/>
</dbReference>
<protein>
    <submittedName>
        <fullName evidence="2">ECF transporter S component</fullName>
    </submittedName>
</protein>
<keyword evidence="1" id="KW-0812">Transmembrane</keyword>
<evidence type="ECO:0000313" key="3">
    <source>
        <dbReference type="Proteomes" id="UP001500339"/>
    </source>
</evidence>
<name>A0ABN1IL89_9CLOT</name>
<sequence length="173" mass="18553">MNTKSLVKGSVFLALGLIIPYIFHSTGIPGTIFLPMHIPVLLCGFILGKKYGLLIGAITPFLNSVISGMPPIYPVAISMGFELATYGFLSGYLFKDKEYSIYTSLISAMIVGRFVSGISNYLLLSLGGKPYALGMFLGGAFIKPIWGILIQLALIPAIVKGLENSGMVVNINE</sequence>
<dbReference type="Pfam" id="PF12822">
    <property type="entry name" value="ECF_trnsprt"/>
    <property type="match status" value="1"/>
</dbReference>
<feature type="transmembrane region" description="Helical" evidence="1">
    <location>
        <begin position="101"/>
        <end position="123"/>
    </location>
</feature>
<dbReference type="Proteomes" id="UP001500339">
    <property type="component" value="Unassembled WGS sequence"/>
</dbReference>